<protein>
    <submittedName>
        <fullName evidence="1">Uncharacterized protein</fullName>
    </submittedName>
</protein>
<sequence>YSELMLDHRNLIEITRLLEDDLKSLSNTQKENRTDKSGKVFCEVIRKGKHINTKSLNEWPTLPDTSITLSNKYDILSRLITDEPMQNQTKINLQNSDYRNESKIKHTRSVNKSRTFTKQETIKSRFIPKKIQIFADSHGK</sequence>
<accession>A0A1B6L731</accession>
<gene>
    <name evidence="1" type="ORF">g.55086</name>
</gene>
<feature type="non-terminal residue" evidence="1">
    <location>
        <position position="140"/>
    </location>
</feature>
<reference evidence="1" key="1">
    <citation type="submission" date="2015-11" db="EMBL/GenBank/DDBJ databases">
        <title>De novo transcriptome assembly of four potential Pierce s Disease insect vectors from Arizona vineyards.</title>
        <authorList>
            <person name="Tassone E.E."/>
        </authorList>
    </citation>
    <scope>NUCLEOTIDE SEQUENCE</scope>
</reference>
<feature type="non-terminal residue" evidence="1">
    <location>
        <position position="1"/>
    </location>
</feature>
<organism evidence="1">
    <name type="scientific">Graphocephala atropunctata</name>
    <dbReference type="NCBI Taxonomy" id="36148"/>
    <lineage>
        <taxon>Eukaryota</taxon>
        <taxon>Metazoa</taxon>
        <taxon>Ecdysozoa</taxon>
        <taxon>Arthropoda</taxon>
        <taxon>Hexapoda</taxon>
        <taxon>Insecta</taxon>
        <taxon>Pterygota</taxon>
        <taxon>Neoptera</taxon>
        <taxon>Paraneoptera</taxon>
        <taxon>Hemiptera</taxon>
        <taxon>Auchenorrhyncha</taxon>
        <taxon>Membracoidea</taxon>
        <taxon>Cicadellidae</taxon>
        <taxon>Cicadellinae</taxon>
        <taxon>Cicadellini</taxon>
        <taxon>Graphocephala</taxon>
    </lineage>
</organism>
<name>A0A1B6L731_9HEMI</name>
<dbReference type="AlphaFoldDB" id="A0A1B6L731"/>
<evidence type="ECO:0000313" key="1">
    <source>
        <dbReference type="EMBL" id="JAT19538.1"/>
    </source>
</evidence>
<dbReference type="EMBL" id="GEBQ01020439">
    <property type="protein sequence ID" value="JAT19538.1"/>
    <property type="molecule type" value="Transcribed_RNA"/>
</dbReference>
<proteinExistence type="predicted"/>